<keyword evidence="1" id="KW-0472">Membrane</keyword>
<feature type="transmembrane region" description="Helical" evidence="1">
    <location>
        <begin position="33"/>
        <end position="54"/>
    </location>
</feature>
<keyword evidence="1" id="KW-0812">Transmembrane</keyword>
<comment type="caution">
    <text evidence="2">The sequence shown here is derived from an EMBL/GenBank/DDBJ whole genome shotgun (WGS) entry which is preliminary data.</text>
</comment>
<gene>
    <name evidence="2" type="ORF">BKK47_11060</name>
</gene>
<dbReference type="AlphaFoldDB" id="A0A1V3IBD9"/>
<protein>
    <submittedName>
        <fullName evidence="2">Uncharacterized protein</fullName>
    </submittedName>
</protein>
<accession>A0A1V3IBD9</accession>
<name>A0A1V3IBD9_9PAST</name>
<organism evidence="2 3">
    <name type="scientific">Rodentibacter mrazii</name>
    <dbReference type="NCBI Taxonomy" id="1908257"/>
    <lineage>
        <taxon>Bacteria</taxon>
        <taxon>Pseudomonadati</taxon>
        <taxon>Pseudomonadota</taxon>
        <taxon>Gammaproteobacteria</taxon>
        <taxon>Pasteurellales</taxon>
        <taxon>Pasteurellaceae</taxon>
        <taxon>Rodentibacter</taxon>
    </lineage>
</organism>
<dbReference type="Proteomes" id="UP000189426">
    <property type="component" value="Unassembled WGS sequence"/>
</dbReference>
<evidence type="ECO:0000313" key="2">
    <source>
        <dbReference type="EMBL" id="OOF37411.1"/>
    </source>
</evidence>
<reference evidence="2 3" key="1">
    <citation type="submission" date="2016-10" db="EMBL/GenBank/DDBJ databases">
        <title>Rodentibacter gen. nov. and new species.</title>
        <authorList>
            <person name="Christensen H."/>
        </authorList>
    </citation>
    <scope>NUCLEOTIDE SEQUENCE [LARGE SCALE GENOMIC DNA]</scope>
    <source>
        <strain evidence="2 3">Ppn418</strain>
    </source>
</reference>
<sequence length="449" mass="51921">MTRFLISILFILILAFIITLLSGTIQAILIGGAIFYYVIFLFIYAIICFIAQGFNSKPLSESTKTFLLISTILIFLGYFIWNNYDALNQDKIRRQLYTAAFREELENLPQKAMVRANHSSFFASVENLKDKDGKQLTFKWGDYELARVNTVEGGIFDVVAFSPIQPEVIPNKIQCDGHFYLTHKDKNPMTLDSGKEYRFDYCPVKEWNIRLNNQEISLYSFELHYIFNLEIENGDSEKVKNIKSAATNLGINEKYFFADLPGYFKINDLWVIDTPILLIDNKANPIALIGNAISRTGYTTKIGECAINDSYFNALFTNLKDESFSLNIENIINKSKGCNNIIEFKVYLSYVNEKLEKRKELGRITKNNVILLQDFSNIPEDTYIEWYPEYPRLHSLFTEHGSFYWGDLNLSNVEIHGNTVWTSLVNHFPMKIGDFFVIKPQFLSVIYIH</sequence>
<keyword evidence="3" id="KW-1185">Reference proteome</keyword>
<dbReference type="RefSeq" id="WP_077494911.1">
    <property type="nucleotide sequence ID" value="NZ_MLHG01000094.1"/>
</dbReference>
<keyword evidence="1" id="KW-1133">Transmembrane helix</keyword>
<proteinExistence type="predicted"/>
<evidence type="ECO:0000256" key="1">
    <source>
        <dbReference type="SAM" id="Phobius"/>
    </source>
</evidence>
<feature type="transmembrane region" description="Helical" evidence="1">
    <location>
        <begin position="66"/>
        <end position="84"/>
    </location>
</feature>
<dbReference type="EMBL" id="MLHG01000094">
    <property type="protein sequence ID" value="OOF37411.1"/>
    <property type="molecule type" value="Genomic_DNA"/>
</dbReference>
<evidence type="ECO:0000313" key="3">
    <source>
        <dbReference type="Proteomes" id="UP000189426"/>
    </source>
</evidence>